<feature type="region of interest" description="Disordered" evidence="1">
    <location>
        <begin position="59"/>
        <end position="94"/>
    </location>
</feature>
<name>A0A4Y2VEW3_ARAVE</name>
<evidence type="ECO:0000313" key="2">
    <source>
        <dbReference type="EMBL" id="GBO23829.1"/>
    </source>
</evidence>
<feature type="region of interest" description="Disordered" evidence="1">
    <location>
        <begin position="19"/>
        <end position="45"/>
    </location>
</feature>
<comment type="caution">
    <text evidence="2">The sequence shown here is derived from an EMBL/GenBank/DDBJ whole genome shotgun (WGS) entry which is preliminary data.</text>
</comment>
<evidence type="ECO:0000256" key="1">
    <source>
        <dbReference type="SAM" id="MobiDB-lite"/>
    </source>
</evidence>
<gene>
    <name evidence="2" type="ORF">AVEN_95452_1</name>
</gene>
<dbReference type="EMBL" id="BGPR01046868">
    <property type="protein sequence ID" value="GBO23829.1"/>
    <property type="molecule type" value="Genomic_DNA"/>
</dbReference>
<sequence>MQKVESKVLCALKEEAAKEPFVQVSETGENDSASKNDPEKYSLPVQREQFVPEAHIRARSGVRVRPTGARLAVQGEGRNDTPPKLSLDPYSSTR</sequence>
<dbReference type="AlphaFoldDB" id="A0A4Y2VEW3"/>
<proteinExistence type="predicted"/>
<dbReference type="Proteomes" id="UP000499080">
    <property type="component" value="Unassembled WGS sequence"/>
</dbReference>
<protein>
    <submittedName>
        <fullName evidence="2">Uncharacterized protein</fullName>
    </submittedName>
</protein>
<evidence type="ECO:0000313" key="3">
    <source>
        <dbReference type="Proteomes" id="UP000499080"/>
    </source>
</evidence>
<organism evidence="2 3">
    <name type="scientific">Araneus ventricosus</name>
    <name type="common">Orbweaver spider</name>
    <name type="synonym">Epeira ventricosa</name>
    <dbReference type="NCBI Taxonomy" id="182803"/>
    <lineage>
        <taxon>Eukaryota</taxon>
        <taxon>Metazoa</taxon>
        <taxon>Ecdysozoa</taxon>
        <taxon>Arthropoda</taxon>
        <taxon>Chelicerata</taxon>
        <taxon>Arachnida</taxon>
        <taxon>Araneae</taxon>
        <taxon>Araneomorphae</taxon>
        <taxon>Entelegynae</taxon>
        <taxon>Araneoidea</taxon>
        <taxon>Araneidae</taxon>
        <taxon>Araneus</taxon>
    </lineage>
</organism>
<keyword evidence="3" id="KW-1185">Reference proteome</keyword>
<accession>A0A4Y2VEW3</accession>
<reference evidence="2 3" key="1">
    <citation type="journal article" date="2019" name="Sci. Rep.">
        <title>Orb-weaving spider Araneus ventricosus genome elucidates the spidroin gene catalogue.</title>
        <authorList>
            <person name="Kono N."/>
            <person name="Nakamura H."/>
            <person name="Ohtoshi R."/>
            <person name="Moran D.A.P."/>
            <person name="Shinohara A."/>
            <person name="Yoshida Y."/>
            <person name="Fujiwara M."/>
            <person name="Mori M."/>
            <person name="Tomita M."/>
            <person name="Arakawa K."/>
        </authorList>
    </citation>
    <scope>NUCLEOTIDE SEQUENCE [LARGE SCALE GENOMIC DNA]</scope>
</reference>